<dbReference type="AlphaFoldDB" id="A0A645IZB9"/>
<dbReference type="Pfam" id="PF08765">
    <property type="entry name" value="Mor"/>
    <property type="match status" value="1"/>
</dbReference>
<evidence type="ECO:0000313" key="2">
    <source>
        <dbReference type="EMBL" id="MPN56671.1"/>
    </source>
</evidence>
<comment type="caution">
    <text evidence="2">The sequence shown here is derived from an EMBL/GenBank/DDBJ whole genome shotgun (WGS) entry which is preliminary data.</text>
</comment>
<dbReference type="InterPro" id="IPR014875">
    <property type="entry name" value="Mor_transcription_activator"/>
</dbReference>
<protein>
    <recommendedName>
        <fullName evidence="1">Mor transcription activator domain-containing protein</fullName>
    </recommendedName>
</protein>
<dbReference type="PANTHER" id="PTHR37812:SF1">
    <property type="entry name" value="MU-LIKE PROPHAGE FLUMU PROTEIN C"/>
    <property type="match status" value="1"/>
</dbReference>
<feature type="domain" description="Mor transcription activator" evidence="1">
    <location>
        <begin position="22"/>
        <end position="92"/>
    </location>
</feature>
<name>A0A645IZB9_9ZZZZ</name>
<accession>A0A645IZB9</accession>
<organism evidence="2">
    <name type="scientific">bioreactor metagenome</name>
    <dbReference type="NCBI Taxonomy" id="1076179"/>
    <lineage>
        <taxon>unclassified sequences</taxon>
        <taxon>metagenomes</taxon>
        <taxon>ecological metagenomes</taxon>
    </lineage>
</organism>
<dbReference type="PANTHER" id="PTHR37812">
    <property type="entry name" value="MU-LIKE PROPHAGE FLUMU PROTEIN C"/>
    <property type="match status" value="1"/>
</dbReference>
<gene>
    <name evidence="2" type="ORF">SDC9_204361</name>
</gene>
<dbReference type="EMBL" id="VSSQ01127278">
    <property type="protein sequence ID" value="MPN56671.1"/>
    <property type="molecule type" value="Genomic_DNA"/>
</dbReference>
<sequence>MNEIRKWANEINPDDLPEPYRTIAYKASIQSAIELAEMYQGTHIYLPKLDGTIKTLRDRKIKKEFTGYNYKELALKYNLSEIWIRQIIEADKNQDQITIDDILKSKGVL</sequence>
<dbReference type="InterPro" id="IPR009057">
    <property type="entry name" value="Homeodomain-like_sf"/>
</dbReference>
<reference evidence="2" key="1">
    <citation type="submission" date="2019-08" db="EMBL/GenBank/DDBJ databases">
        <authorList>
            <person name="Kucharzyk K."/>
            <person name="Murdoch R.W."/>
            <person name="Higgins S."/>
            <person name="Loffler F."/>
        </authorList>
    </citation>
    <scope>NUCLEOTIDE SEQUENCE</scope>
</reference>
<dbReference type="Gene3D" id="1.10.10.60">
    <property type="entry name" value="Homeodomain-like"/>
    <property type="match status" value="1"/>
</dbReference>
<dbReference type="InterPro" id="IPR052411">
    <property type="entry name" value="c-mor_Regulatory_Protein"/>
</dbReference>
<evidence type="ECO:0000259" key="1">
    <source>
        <dbReference type="Pfam" id="PF08765"/>
    </source>
</evidence>
<dbReference type="SUPFAM" id="SSF46689">
    <property type="entry name" value="Homeodomain-like"/>
    <property type="match status" value="1"/>
</dbReference>
<proteinExistence type="predicted"/>